<sequence>MTLSNLDLTIFSATLVGLADASETRTWALLRARTTFKALYRSNSKFVWQMAGRQLVYIKAQMTRGDGTPAPQYVTRIEGDGSEYPDADDADREADGDAHGWGFGGYDDY</sequence>
<feature type="region of interest" description="Disordered" evidence="1">
    <location>
        <begin position="77"/>
        <end position="109"/>
    </location>
</feature>
<keyword evidence="4" id="KW-1185">Reference proteome</keyword>
<feature type="compositionally biased region" description="Acidic residues" evidence="1">
    <location>
        <begin position="80"/>
        <end position="92"/>
    </location>
</feature>
<feature type="signal peptide" evidence="2">
    <location>
        <begin position="1"/>
        <end position="21"/>
    </location>
</feature>
<evidence type="ECO:0000313" key="3">
    <source>
        <dbReference type="EMBL" id="KAK3383509.1"/>
    </source>
</evidence>
<dbReference type="Proteomes" id="UP001287356">
    <property type="component" value="Unassembled WGS sequence"/>
</dbReference>
<reference evidence="3" key="2">
    <citation type="submission" date="2023-06" db="EMBL/GenBank/DDBJ databases">
        <authorList>
            <consortium name="Lawrence Berkeley National Laboratory"/>
            <person name="Haridas S."/>
            <person name="Hensen N."/>
            <person name="Bonometti L."/>
            <person name="Westerberg I."/>
            <person name="Brannstrom I.O."/>
            <person name="Guillou S."/>
            <person name="Cros-Aarteil S."/>
            <person name="Calhoun S."/>
            <person name="Kuo A."/>
            <person name="Mondo S."/>
            <person name="Pangilinan J."/>
            <person name="Riley R."/>
            <person name="Labutti K."/>
            <person name="Andreopoulos B."/>
            <person name="Lipzen A."/>
            <person name="Chen C."/>
            <person name="Yanf M."/>
            <person name="Daum C."/>
            <person name="Ng V."/>
            <person name="Clum A."/>
            <person name="Steindorff A."/>
            <person name="Ohm R."/>
            <person name="Martin F."/>
            <person name="Silar P."/>
            <person name="Natvig D."/>
            <person name="Lalanne C."/>
            <person name="Gautier V."/>
            <person name="Ament-Velasquez S.L."/>
            <person name="Kruys A."/>
            <person name="Hutchinson M.I."/>
            <person name="Powell A.J."/>
            <person name="Barry K."/>
            <person name="Miller A.N."/>
            <person name="Grigoriev I.V."/>
            <person name="Debuchy R."/>
            <person name="Gladieux P."/>
            <person name="Thoren M.H."/>
            <person name="Johannesson H."/>
        </authorList>
    </citation>
    <scope>NUCLEOTIDE SEQUENCE</scope>
    <source>
        <strain evidence="3">CBS 958.72</strain>
    </source>
</reference>
<accession>A0AAE0NL71</accession>
<gene>
    <name evidence="3" type="ORF">B0T24DRAFT_673370</name>
</gene>
<evidence type="ECO:0000313" key="4">
    <source>
        <dbReference type="Proteomes" id="UP001287356"/>
    </source>
</evidence>
<evidence type="ECO:0000256" key="2">
    <source>
        <dbReference type="SAM" id="SignalP"/>
    </source>
</evidence>
<keyword evidence="2" id="KW-0732">Signal</keyword>
<reference evidence="3" key="1">
    <citation type="journal article" date="2023" name="Mol. Phylogenet. Evol.">
        <title>Genome-scale phylogeny and comparative genomics of the fungal order Sordariales.</title>
        <authorList>
            <person name="Hensen N."/>
            <person name="Bonometti L."/>
            <person name="Westerberg I."/>
            <person name="Brannstrom I.O."/>
            <person name="Guillou S."/>
            <person name="Cros-Aarteil S."/>
            <person name="Calhoun S."/>
            <person name="Haridas S."/>
            <person name="Kuo A."/>
            <person name="Mondo S."/>
            <person name="Pangilinan J."/>
            <person name="Riley R."/>
            <person name="LaButti K."/>
            <person name="Andreopoulos B."/>
            <person name="Lipzen A."/>
            <person name="Chen C."/>
            <person name="Yan M."/>
            <person name="Daum C."/>
            <person name="Ng V."/>
            <person name="Clum A."/>
            <person name="Steindorff A."/>
            <person name="Ohm R.A."/>
            <person name="Martin F."/>
            <person name="Silar P."/>
            <person name="Natvig D.O."/>
            <person name="Lalanne C."/>
            <person name="Gautier V."/>
            <person name="Ament-Velasquez S.L."/>
            <person name="Kruys A."/>
            <person name="Hutchinson M.I."/>
            <person name="Powell A.J."/>
            <person name="Barry K."/>
            <person name="Miller A.N."/>
            <person name="Grigoriev I.V."/>
            <person name="Debuchy R."/>
            <person name="Gladieux P."/>
            <person name="Hiltunen Thoren M."/>
            <person name="Johannesson H."/>
        </authorList>
    </citation>
    <scope>NUCLEOTIDE SEQUENCE</scope>
    <source>
        <strain evidence="3">CBS 958.72</strain>
    </source>
</reference>
<evidence type="ECO:0000256" key="1">
    <source>
        <dbReference type="SAM" id="MobiDB-lite"/>
    </source>
</evidence>
<organism evidence="3 4">
    <name type="scientific">Lasiosphaeria ovina</name>
    <dbReference type="NCBI Taxonomy" id="92902"/>
    <lineage>
        <taxon>Eukaryota</taxon>
        <taxon>Fungi</taxon>
        <taxon>Dikarya</taxon>
        <taxon>Ascomycota</taxon>
        <taxon>Pezizomycotina</taxon>
        <taxon>Sordariomycetes</taxon>
        <taxon>Sordariomycetidae</taxon>
        <taxon>Sordariales</taxon>
        <taxon>Lasiosphaeriaceae</taxon>
        <taxon>Lasiosphaeria</taxon>
    </lineage>
</organism>
<comment type="caution">
    <text evidence="3">The sequence shown here is derived from an EMBL/GenBank/DDBJ whole genome shotgun (WGS) entry which is preliminary data.</text>
</comment>
<protein>
    <submittedName>
        <fullName evidence="3">Uncharacterized protein</fullName>
    </submittedName>
</protein>
<feature type="chain" id="PRO_5042290079" evidence="2">
    <location>
        <begin position="22"/>
        <end position="109"/>
    </location>
</feature>
<dbReference type="AlphaFoldDB" id="A0AAE0NL71"/>
<proteinExistence type="predicted"/>
<name>A0AAE0NL71_9PEZI</name>
<dbReference type="EMBL" id="JAULSN010000001">
    <property type="protein sequence ID" value="KAK3383509.1"/>
    <property type="molecule type" value="Genomic_DNA"/>
</dbReference>
<feature type="compositionally biased region" description="Gly residues" evidence="1">
    <location>
        <begin position="99"/>
        <end position="109"/>
    </location>
</feature>